<dbReference type="EMBL" id="QZCE01000002">
    <property type="protein sequence ID" value="NEZ66116.1"/>
    <property type="molecule type" value="Genomic_DNA"/>
</dbReference>
<dbReference type="InterPro" id="IPR029044">
    <property type="entry name" value="Nucleotide-diphossugar_trans"/>
</dbReference>
<organism evidence="2 3">
    <name type="scientific">Adonisia turfae CCMR0082</name>
    <dbReference type="NCBI Taxonomy" id="2304604"/>
    <lineage>
        <taxon>Bacteria</taxon>
        <taxon>Bacillati</taxon>
        <taxon>Cyanobacteriota</taxon>
        <taxon>Adonisia</taxon>
        <taxon>Adonisia turfae</taxon>
    </lineage>
</organism>
<reference evidence="2 3" key="1">
    <citation type="journal article" date="2020" name="Microb. Ecol.">
        <title>Ecogenomics of the Marine Benthic Filamentous Cyanobacterium Adonisia.</title>
        <authorList>
            <person name="Walter J.M."/>
            <person name="Coutinho F.H."/>
            <person name="Leomil L."/>
            <person name="Hargreaves P.I."/>
            <person name="Campeao M.E."/>
            <person name="Vieira V.V."/>
            <person name="Silva B.S."/>
            <person name="Fistarol G.O."/>
            <person name="Salomon P.S."/>
            <person name="Sawabe T."/>
            <person name="Mino S."/>
            <person name="Hosokawa M."/>
            <person name="Miyashita H."/>
            <person name="Maruyama F."/>
            <person name="van Verk M.C."/>
            <person name="Dutilh B.E."/>
            <person name="Thompson C.C."/>
            <person name="Thompson F.L."/>
        </authorList>
    </citation>
    <scope>NUCLEOTIDE SEQUENCE [LARGE SCALE GENOMIC DNA]</scope>
    <source>
        <strain evidence="2 3">CCMR0082</strain>
    </source>
</reference>
<evidence type="ECO:0000313" key="2">
    <source>
        <dbReference type="EMBL" id="NEZ66116.1"/>
    </source>
</evidence>
<dbReference type="Gene3D" id="3.90.550.10">
    <property type="entry name" value="Spore Coat Polysaccharide Biosynthesis Protein SpsA, Chain A"/>
    <property type="match status" value="1"/>
</dbReference>
<evidence type="ECO:0000313" key="3">
    <source>
        <dbReference type="Proteomes" id="UP000473574"/>
    </source>
</evidence>
<dbReference type="PANTHER" id="PTHR43179">
    <property type="entry name" value="RHAMNOSYLTRANSFERASE WBBL"/>
    <property type="match status" value="1"/>
</dbReference>
<dbReference type="GO" id="GO:0016740">
    <property type="term" value="F:transferase activity"/>
    <property type="evidence" value="ECO:0007669"/>
    <property type="project" value="UniProtKB-KW"/>
</dbReference>
<dbReference type="SUPFAM" id="SSF53448">
    <property type="entry name" value="Nucleotide-diphospho-sugar transferases"/>
    <property type="match status" value="1"/>
</dbReference>
<evidence type="ECO:0000259" key="1">
    <source>
        <dbReference type="Pfam" id="PF00535"/>
    </source>
</evidence>
<dbReference type="InterPro" id="IPR001173">
    <property type="entry name" value="Glyco_trans_2-like"/>
</dbReference>
<dbReference type="PANTHER" id="PTHR43179:SF7">
    <property type="entry name" value="RHAMNOSYLTRANSFERASE WBBL"/>
    <property type="match status" value="1"/>
</dbReference>
<name>A0A6M0SCS6_9CYAN</name>
<dbReference type="RefSeq" id="WP_163667982.1">
    <property type="nucleotide sequence ID" value="NZ_QZCE01000002.1"/>
</dbReference>
<dbReference type="Proteomes" id="UP000473574">
    <property type="component" value="Unassembled WGS sequence"/>
</dbReference>
<dbReference type="AlphaFoldDB" id="A0A6M0SCS6"/>
<accession>A0A6M0SCS6</accession>
<dbReference type="Pfam" id="PF00535">
    <property type="entry name" value="Glycos_transf_2"/>
    <property type="match status" value="1"/>
</dbReference>
<keyword evidence="2" id="KW-0808">Transferase</keyword>
<sequence length="371" mass="42251">MTAKRFNPNALPQAASKPSITIVVSPRECFGSTQQTLESIYRHTKMPFELVYVDTGSPKQIKNYLSQAAVKYNFTLLRSEHFLTPNQARNLGLSQVTTDYIVFITNDIHVSNGWLERLWQCSQETDAAVVCPLTCVGTPLHERIHLAGGEARVFMDVQDGQPRRCLYEQPFLVGCSATAMKSQLSRRACEFAELNCLLIKREIFAQISYLDPRLVGAQADMDFCLNVNRVGGLMFCEPASVVTHVPQKPNNWADWSCFMLRWSDAWGLESLMRFQQKWDLDVERYFQTRYSHLGQHRQETVVYPLLRQLTIGNISPWLEQLTIDVERWFNQTLADRYAQSSEEAVGKVVHAAVGSTQTMESRTRALVSVSL</sequence>
<proteinExistence type="predicted"/>
<feature type="domain" description="Glycosyltransferase 2-like" evidence="1">
    <location>
        <begin position="33"/>
        <end position="133"/>
    </location>
</feature>
<comment type="caution">
    <text evidence="2">The sequence shown here is derived from an EMBL/GenBank/DDBJ whole genome shotgun (WGS) entry which is preliminary data.</text>
</comment>
<gene>
    <name evidence="2" type="ORF">D0962_25700</name>
</gene>
<protein>
    <submittedName>
        <fullName evidence="2">Glycosyltransferase</fullName>
    </submittedName>
</protein>